<evidence type="ECO:0000256" key="1">
    <source>
        <dbReference type="SAM" id="MobiDB-lite"/>
    </source>
</evidence>
<feature type="compositionally biased region" description="Gly residues" evidence="1">
    <location>
        <begin position="1"/>
        <end position="11"/>
    </location>
</feature>
<reference evidence="2" key="1">
    <citation type="submission" date="2020-02" db="EMBL/GenBank/DDBJ databases">
        <authorList>
            <person name="Meier V. D."/>
        </authorList>
    </citation>
    <scope>NUCLEOTIDE SEQUENCE</scope>
    <source>
        <strain evidence="2">AVDCRST_MAG14</strain>
    </source>
</reference>
<gene>
    <name evidence="2" type="ORF">AVDCRST_MAG14-2009</name>
</gene>
<feature type="non-terminal residue" evidence="2">
    <location>
        <position position="1"/>
    </location>
</feature>
<accession>A0A6J4R863</accession>
<feature type="non-terminal residue" evidence="2">
    <location>
        <position position="33"/>
    </location>
</feature>
<protein>
    <submittedName>
        <fullName evidence="2">Uncharacterized protein</fullName>
    </submittedName>
</protein>
<name>A0A6J4R863_9ACTN</name>
<feature type="region of interest" description="Disordered" evidence="1">
    <location>
        <begin position="1"/>
        <end position="33"/>
    </location>
</feature>
<sequence>ADVREGGGGGAHLARPVGAPQRLGRQVSARRYV</sequence>
<dbReference type="AlphaFoldDB" id="A0A6J4R863"/>
<dbReference type="EMBL" id="CADCVG010000084">
    <property type="protein sequence ID" value="CAA9458307.1"/>
    <property type="molecule type" value="Genomic_DNA"/>
</dbReference>
<evidence type="ECO:0000313" key="2">
    <source>
        <dbReference type="EMBL" id="CAA9458307.1"/>
    </source>
</evidence>
<proteinExistence type="predicted"/>
<organism evidence="2">
    <name type="scientific">uncultured Rubrobacteraceae bacterium</name>
    <dbReference type="NCBI Taxonomy" id="349277"/>
    <lineage>
        <taxon>Bacteria</taxon>
        <taxon>Bacillati</taxon>
        <taxon>Actinomycetota</taxon>
        <taxon>Rubrobacteria</taxon>
        <taxon>Rubrobacterales</taxon>
        <taxon>Rubrobacteraceae</taxon>
        <taxon>environmental samples</taxon>
    </lineage>
</organism>